<dbReference type="InterPro" id="IPR001932">
    <property type="entry name" value="PPM-type_phosphatase-like_dom"/>
</dbReference>
<dbReference type="Pfam" id="PF07228">
    <property type="entry name" value="SpoIIE"/>
    <property type="match status" value="1"/>
</dbReference>
<dbReference type="AlphaFoldDB" id="A0A7W7QPI9"/>
<dbReference type="Proteomes" id="UP000552644">
    <property type="component" value="Unassembled WGS sequence"/>
</dbReference>
<evidence type="ECO:0000313" key="2">
    <source>
        <dbReference type="EMBL" id="MBB4917406.1"/>
    </source>
</evidence>
<dbReference type="EC" id="3.1.3.16" evidence="2"/>
<dbReference type="PROSITE" id="PS51746">
    <property type="entry name" value="PPM_2"/>
    <property type="match status" value="1"/>
</dbReference>
<proteinExistence type="predicted"/>
<dbReference type="GO" id="GO:0004722">
    <property type="term" value="F:protein serine/threonine phosphatase activity"/>
    <property type="evidence" value="ECO:0007669"/>
    <property type="project" value="UniProtKB-EC"/>
</dbReference>
<reference evidence="2 3" key="1">
    <citation type="submission" date="2020-08" db="EMBL/GenBank/DDBJ databases">
        <title>Genomic Encyclopedia of Type Strains, Phase III (KMG-III): the genomes of soil and plant-associated and newly described type strains.</title>
        <authorList>
            <person name="Whitman W."/>
        </authorList>
    </citation>
    <scope>NUCLEOTIDE SEQUENCE [LARGE SCALE GENOMIC DNA]</scope>
    <source>
        <strain evidence="2 3">CECT 8840</strain>
    </source>
</reference>
<evidence type="ECO:0000313" key="3">
    <source>
        <dbReference type="Proteomes" id="UP000552644"/>
    </source>
</evidence>
<evidence type="ECO:0000259" key="1">
    <source>
        <dbReference type="PROSITE" id="PS51746"/>
    </source>
</evidence>
<dbReference type="SMART" id="SM00332">
    <property type="entry name" value="PP2Cc"/>
    <property type="match status" value="1"/>
</dbReference>
<dbReference type="InterPro" id="IPR036457">
    <property type="entry name" value="PPM-type-like_dom_sf"/>
</dbReference>
<feature type="domain" description="PPM-type phosphatase" evidence="1">
    <location>
        <begin position="3"/>
        <end position="225"/>
    </location>
</feature>
<protein>
    <submittedName>
        <fullName evidence="2">Protein phosphatase</fullName>
        <ecNumber evidence="2">3.1.3.16</ecNumber>
    </submittedName>
</protein>
<comment type="caution">
    <text evidence="2">The sequence shown here is derived from an EMBL/GenBank/DDBJ whole genome shotgun (WGS) entry which is preliminary data.</text>
</comment>
<sequence>MWISATATRRGVRPYNCDAALMWRADDRTVAVVVDGIGNSAEVAANSALLADVAARVAADRGGMAGLLSASGLLNAPADDREDPDAVAVLAVAHPDVAVIHWIGDARAYGWDGVELRQYTTDHTVGEQLRRNGVALDLAADHDNWVRTTVGRATVATVYEAQIPSEQLVLLTSDGVHDQMSHQELTALVREHHADPQRLADALVDAARPDETGYRDDATAVVLSLTKQ</sequence>
<organism evidence="2 3">
    <name type="scientific">Streptosporangium saharense</name>
    <dbReference type="NCBI Taxonomy" id="1706840"/>
    <lineage>
        <taxon>Bacteria</taxon>
        <taxon>Bacillati</taxon>
        <taxon>Actinomycetota</taxon>
        <taxon>Actinomycetes</taxon>
        <taxon>Streptosporangiales</taxon>
        <taxon>Streptosporangiaceae</taxon>
        <taxon>Streptosporangium</taxon>
    </lineage>
</organism>
<keyword evidence="3" id="KW-1185">Reference proteome</keyword>
<keyword evidence="2" id="KW-0378">Hydrolase</keyword>
<dbReference type="EMBL" id="JACHJP010000004">
    <property type="protein sequence ID" value="MBB4917406.1"/>
    <property type="molecule type" value="Genomic_DNA"/>
</dbReference>
<dbReference type="SUPFAM" id="SSF81606">
    <property type="entry name" value="PP2C-like"/>
    <property type="match status" value="1"/>
</dbReference>
<name>A0A7W7QPI9_9ACTN</name>
<dbReference type="RefSeq" id="WP_184717595.1">
    <property type="nucleotide sequence ID" value="NZ_JACHJP010000004.1"/>
</dbReference>
<accession>A0A7W7QPI9</accession>
<gene>
    <name evidence="2" type="ORF">FHS44_004514</name>
</gene>
<dbReference type="Gene3D" id="3.60.40.10">
    <property type="entry name" value="PPM-type phosphatase domain"/>
    <property type="match status" value="1"/>
</dbReference>